<dbReference type="Proteomes" id="UP000019132">
    <property type="component" value="Unassembled WGS sequence"/>
</dbReference>
<feature type="transmembrane region" description="Helical" evidence="2">
    <location>
        <begin position="12"/>
        <end position="40"/>
    </location>
</feature>
<dbReference type="SUPFAM" id="SSF53649">
    <property type="entry name" value="Alkaline phosphatase-like"/>
    <property type="match status" value="1"/>
</dbReference>
<dbReference type="InterPro" id="IPR000917">
    <property type="entry name" value="Sulfatase_N"/>
</dbReference>
<dbReference type="InterPro" id="IPR052701">
    <property type="entry name" value="GAG_Ulvan_Degrading_Sulfatases"/>
</dbReference>
<feature type="transmembrane region" description="Helical" evidence="2">
    <location>
        <begin position="52"/>
        <end position="76"/>
    </location>
</feature>
<reference evidence="5" key="1">
    <citation type="journal article" date="2010" name="Genome Biol.">
        <title>Genome sequence of the necrotrophic plant pathogen Pythium ultimum reveals original pathogenicity mechanisms and effector repertoire.</title>
        <authorList>
            <person name="Levesque C.A."/>
            <person name="Brouwer H."/>
            <person name="Cano L."/>
            <person name="Hamilton J.P."/>
            <person name="Holt C."/>
            <person name="Huitema E."/>
            <person name="Raffaele S."/>
            <person name="Robideau G.P."/>
            <person name="Thines M."/>
            <person name="Win J."/>
            <person name="Zerillo M.M."/>
            <person name="Beakes G.W."/>
            <person name="Boore J.L."/>
            <person name="Busam D."/>
            <person name="Dumas B."/>
            <person name="Ferriera S."/>
            <person name="Fuerstenberg S.I."/>
            <person name="Gachon C.M."/>
            <person name="Gaulin E."/>
            <person name="Govers F."/>
            <person name="Grenville-Briggs L."/>
            <person name="Horner N."/>
            <person name="Hostetler J."/>
            <person name="Jiang R.H."/>
            <person name="Johnson J."/>
            <person name="Krajaejun T."/>
            <person name="Lin H."/>
            <person name="Meijer H.J."/>
            <person name="Moore B."/>
            <person name="Morris P."/>
            <person name="Phuntmart V."/>
            <person name="Puiu D."/>
            <person name="Shetty J."/>
            <person name="Stajich J.E."/>
            <person name="Tripathy S."/>
            <person name="Wawra S."/>
            <person name="van West P."/>
            <person name="Whitty B.R."/>
            <person name="Coutinho P.M."/>
            <person name="Henrissat B."/>
            <person name="Martin F."/>
            <person name="Thomas P.D."/>
            <person name="Tyler B.M."/>
            <person name="De Vries R.P."/>
            <person name="Kamoun S."/>
            <person name="Yandell M."/>
            <person name="Tisserat N."/>
            <person name="Buell C.R."/>
        </authorList>
    </citation>
    <scope>NUCLEOTIDE SEQUENCE</scope>
    <source>
        <strain evidence="5">DAOM:BR144</strain>
    </source>
</reference>
<dbReference type="VEuPathDB" id="FungiDB:PYU1_G009073"/>
<dbReference type="Pfam" id="PF00884">
    <property type="entry name" value="Sulfatase"/>
    <property type="match status" value="1"/>
</dbReference>
<dbReference type="HOGENOM" id="CLU_009197_0_0_1"/>
<organism evidence="4 5">
    <name type="scientific">Globisporangium ultimum (strain ATCC 200006 / CBS 805.95 / DAOM BR144)</name>
    <name type="common">Pythium ultimum</name>
    <dbReference type="NCBI Taxonomy" id="431595"/>
    <lineage>
        <taxon>Eukaryota</taxon>
        <taxon>Sar</taxon>
        <taxon>Stramenopiles</taxon>
        <taxon>Oomycota</taxon>
        <taxon>Peronosporomycetes</taxon>
        <taxon>Pythiales</taxon>
        <taxon>Pythiaceae</taxon>
        <taxon>Globisporangium</taxon>
    </lineage>
</organism>
<keyword evidence="2" id="KW-0472">Membrane</keyword>
<dbReference type="EMBL" id="GL376599">
    <property type="status" value="NOT_ANNOTATED_CDS"/>
    <property type="molecule type" value="Genomic_DNA"/>
</dbReference>
<protein>
    <recommendedName>
        <fullName evidence="3">Sulfatase N-terminal domain-containing protein</fullName>
    </recommendedName>
</protein>
<evidence type="ECO:0000256" key="2">
    <source>
        <dbReference type="SAM" id="Phobius"/>
    </source>
</evidence>
<evidence type="ECO:0000259" key="3">
    <source>
        <dbReference type="Pfam" id="PF00884"/>
    </source>
</evidence>
<name>K3WVU3_GLOUD</name>
<reference evidence="5" key="2">
    <citation type="submission" date="2010-04" db="EMBL/GenBank/DDBJ databases">
        <authorList>
            <person name="Buell R."/>
            <person name="Hamilton J."/>
            <person name="Hostetler J."/>
        </authorList>
    </citation>
    <scope>NUCLEOTIDE SEQUENCE [LARGE SCALE GENOMIC DNA]</scope>
    <source>
        <strain evidence="5">DAOM:BR144</strain>
    </source>
</reference>
<keyword evidence="2" id="KW-1133">Transmembrane helix</keyword>
<dbReference type="Gene3D" id="3.40.720.10">
    <property type="entry name" value="Alkaline Phosphatase, subunit A"/>
    <property type="match status" value="1"/>
</dbReference>
<evidence type="ECO:0000313" key="5">
    <source>
        <dbReference type="Proteomes" id="UP000019132"/>
    </source>
</evidence>
<evidence type="ECO:0000256" key="1">
    <source>
        <dbReference type="SAM" id="MobiDB-lite"/>
    </source>
</evidence>
<dbReference type="eggNOG" id="ENOG502R1DR">
    <property type="taxonomic scope" value="Eukaryota"/>
</dbReference>
<reference evidence="4" key="3">
    <citation type="submission" date="2015-02" db="UniProtKB">
        <authorList>
            <consortium name="EnsemblProtists"/>
        </authorList>
    </citation>
    <scope>IDENTIFICATION</scope>
    <source>
        <strain evidence="4">DAOM BR144</strain>
    </source>
</reference>
<accession>K3WVU3</accession>
<keyword evidence="5" id="KW-1185">Reference proteome</keyword>
<dbReference type="EnsemblProtists" id="PYU1_T009091">
    <property type="protein sequence ID" value="PYU1_T009091"/>
    <property type="gene ID" value="PYU1_G009073"/>
</dbReference>
<dbReference type="InParanoid" id="K3WVU3"/>
<feature type="domain" description="Sulfatase N-terminal" evidence="3">
    <location>
        <begin position="368"/>
        <end position="705"/>
    </location>
</feature>
<feature type="transmembrane region" description="Helical" evidence="2">
    <location>
        <begin position="119"/>
        <end position="140"/>
    </location>
</feature>
<keyword evidence="2" id="KW-0812">Transmembrane</keyword>
<dbReference type="PANTHER" id="PTHR43751:SF3">
    <property type="entry name" value="SULFATASE N-TERMINAL DOMAIN-CONTAINING PROTEIN"/>
    <property type="match status" value="1"/>
</dbReference>
<dbReference type="STRING" id="431595.K3WVU3"/>
<dbReference type="AlphaFoldDB" id="K3WVU3"/>
<feature type="region of interest" description="Disordered" evidence="1">
    <location>
        <begin position="227"/>
        <end position="251"/>
    </location>
</feature>
<proteinExistence type="predicted"/>
<dbReference type="PANTHER" id="PTHR43751">
    <property type="entry name" value="SULFATASE"/>
    <property type="match status" value="1"/>
</dbReference>
<dbReference type="CDD" id="cd16015">
    <property type="entry name" value="LTA_synthase"/>
    <property type="match status" value="1"/>
</dbReference>
<dbReference type="OMA" id="VIWLIDI"/>
<dbReference type="InterPro" id="IPR017850">
    <property type="entry name" value="Alkaline_phosphatase_core_sf"/>
</dbReference>
<evidence type="ECO:0000313" key="4">
    <source>
        <dbReference type="EnsemblProtists" id="PYU1_T009091"/>
    </source>
</evidence>
<sequence length="812" mass="91211">MPPTRGSVPSWLHWLGVYAVVLLYFSVNRCVAISALLEMFGARDEHTWANRVLGLSVGVLEDWVCATPLVLLLWGFDCCTPRNENDASDGDACGIDGDGDGRRARLHKLKSCVNTSVRFIVYCTLFLVFVLPFSVDMLLVRIRHMRFTFEFIDAYYNAKGAVSLLNVSEHEVKTARESVVVAAASAVVFGALGAAWIDLSLWNPSHLFASPTEEIVRKQYEPVENAAQSPEQALEEGEQEVTSTSVGRPKSAAYRTARKEVNHTKEKWISRAILLLVVPMLVLAVAHLSSPIVAFIALNTTLNEFFRVLFDLELYPGLASADISSAAKYIRSDIEQYTLLKDNVLYRRTTGFDGPLAFDVEIDPKDPPSVLVIAVESFRYHDSQYLVGNNTYLLNDVNITMTPNFDRYAKRGIAFRNMWSSWSTSRSLESILFGQIPYDSIPESGISIAGANVKLSGMPQLFKAKGYERTFVTGARIDYDQWDTFLPAHGFDTVLAMEDVKELAENELGIDPEHWSIKSHNGTGRAMSYWGVHDDISFQVLGNLIMNKTEQQRARVASGLPKKPFFINHYTISSHTPFVDRPLWYQRLSKPDFSPLYEKYMKTHNDVDVRNYLEMRYFQDLALGEFLDRMQKDGTLNDTIVVIVGDHGQAPENGLLSPESRQVSATRVAATILAEGRLGDHAGTMIDDAAEHYDLLNTLADIVGIPETGFLQTGVGRSLKRQIPFGDRVVWSNNPSGKMAAIRGHARLEYDALSSSIALHDTEKDHELAHDLFPSLTEAEQQEWKDVRDDGRHLNLYFKRRWKRSCLTKVVC</sequence>
<feature type="transmembrane region" description="Helical" evidence="2">
    <location>
        <begin position="273"/>
        <end position="298"/>
    </location>
</feature>